<dbReference type="InterPro" id="IPR025367">
    <property type="entry name" value="DUF4271"/>
</dbReference>
<reference evidence="2 3" key="1">
    <citation type="submission" date="2020-01" db="EMBL/GenBank/DDBJ databases">
        <title>Bacteria diversity of Porities sp.</title>
        <authorList>
            <person name="Wang G."/>
        </authorList>
    </citation>
    <scope>NUCLEOTIDE SEQUENCE [LARGE SCALE GENOMIC DNA]</scope>
    <source>
        <strain evidence="2 3">R33</strain>
    </source>
</reference>
<evidence type="ECO:0000256" key="1">
    <source>
        <dbReference type="SAM" id="Phobius"/>
    </source>
</evidence>
<feature type="transmembrane region" description="Helical" evidence="1">
    <location>
        <begin position="194"/>
        <end position="216"/>
    </location>
</feature>
<protein>
    <submittedName>
        <fullName evidence="2">DUF4271 domain-containing protein</fullName>
    </submittedName>
</protein>
<evidence type="ECO:0000313" key="3">
    <source>
        <dbReference type="Proteomes" id="UP000475249"/>
    </source>
</evidence>
<proteinExistence type="predicted"/>
<feature type="transmembrane region" description="Helical" evidence="1">
    <location>
        <begin position="58"/>
        <end position="82"/>
    </location>
</feature>
<feature type="transmembrane region" description="Helical" evidence="1">
    <location>
        <begin position="13"/>
        <end position="37"/>
    </location>
</feature>
<sequence length="218" mass="25375">MEPILRTGGTVDWITVTLFASLLFLVVAKSLFYGRFLNFIILPFNNKYVVMYNKKDKLLNWFHIFLTVFQLLNCALFLHFVWQILISPANRSQLIIFISILGALILFLLLKVFLQLSNGFVFNNTKVISEFIFRKLSYLNYSALIMFVTNVLLAYVFEGSKAVVFVSIFVIIVINGIGWFSILKNHQKFIASYFFYFILYLCALEFAPFIIIANYLKD</sequence>
<keyword evidence="3" id="KW-1185">Reference proteome</keyword>
<evidence type="ECO:0000313" key="2">
    <source>
        <dbReference type="EMBL" id="NAS12706.1"/>
    </source>
</evidence>
<keyword evidence="1" id="KW-0472">Membrane</keyword>
<comment type="caution">
    <text evidence="2">The sequence shown here is derived from an EMBL/GenBank/DDBJ whole genome shotgun (WGS) entry which is preliminary data.</text>
</comment>
<dbReference type="Proteomes" id="UP000475249">
    <property type="component" value="Unassembled WGS sequence"/>
</dbReference>
<dbReference type="Pfam" id="PF14093">
    <property type="entry name" value="DUF4271"/>
    <property type="match status" value="1"/>
</dbReference>
<dbReference type="RefSeq" id="WP_161435734.1">
    <property type="nucleotide sequence ID" value="NZ_WXYO01000005.1"/>
</dbReference>
<gene>
    <name evidence="2" type="ORF">GTQ38_11875</name>
</gene>
<dbReference type="EMBL" id="WXYO01000005">
    <property type="protein sequence ID" value="NAS12706.1"/>
    <property type="molecule type" value="Genomic_DNA"/>
</dbReference>
<accession>A0A6L9EDD7</accession>
<keyword evidence="1" id="KW-1133">Transmembrane helix</keyword>
<feature type="transmembrane region" description="Helical" evidence="1">
    <location>
        <begin position="163"/>
        <end position="182"/>
    </location>
</feature>
<feature type="transmembrane region" description="Helical" evidence="1">
    <location>
        <begin position="94"/>
        <end position="117"/>
    </location>
</feature>
<feature type="transmembrane region" description="Helical" evidence="1">
    <location>
        <begin position="138"/>
        <end position="157"/>
    </location>
</feature>
<keyword evidence="1" id="KW-0812">Transmembrane</keyword>
<organism evidence="2 3">
    <name type="scientific">Poritiphilus flavus</name>
    <dbReference type="NCBI Taxonomy" id="2697053"/>
    <lineage>
        <taxon>Bacteria</taxon>
        <taxon>Pseudomonadati</taxon>
        <taxon>Bacteroidota</taxon>
        <taxon>Flavobacteriia</taxon>
        <taxon>Flavobacteriales</taxon>
        <taxon>Flavobacteriaceae</taxon>
        <taxon>Poritiphilus</taxon>
    </lineage>
</organism>
<name>A0A6L9EDD7_9FLAO</name>
<dbReference type="AlphaFoldDB" id="A0A6L9EDD7"/>